<proteinExistence type="predicted"/>
<evidence type="ECO:0000313" key="4">
    <source>
        <dbReference type="Proteomes" id="UP001280581"/>
    </source>
</evidence>
<sequence length="372" mass="40708">MPSPLPSHHRALIVETTSTPLVLKTVPTPTPTPGSAIISILSAGTISYQREIYNGTRAYPLPTPMVPGISAIGRIAALGHDSVALQLGQLVFFDCTIRARDDPDTMFLLGIEEGRAPRSQKLAREVWRDGTWAEYARVPLENCIALDERRLCGELGYKVHDLMYMNYLLVPFGGLRDIRIEPGETVVVSPATGGYGGAAVMVAVAMGARVIAFGRDEKKLARLKKHVLEGSPNAMIETVKMTGDEMVDAESLKAFGTIDAAIDFTPPHAAGSKHVRSISLALRKKGRISLMGLLETPLVAWSVVGKNISFRGKLMYEREDMLQFVKMLEKGLFPRNVGFVDTKVFPLEDWKVCMDEAAEHTGIGRHVVFAPK</sequence>
<dbReference type="InterPro" id="IPR036291">
    <property type="entry name" value="NAD(P)-bd_dom_sf"/>
</dbReference>
<organism evidence="3 4">
    <name type="scientific">Pseudopithomyces chartarum</name>
    <dbReference type="NCBI Taxonomy" id="1892770"/>
    <lineage>
        <taxon>Eukaryota</taxon>
        <taxon>Fungi</taxon>
        <taxon>Dikarya</taxon>
        <taxon>Ascomycota</taxon>
        <taxon>Pezizomycotina</taxon>
        <taxon>Dothideomycetes</taxon>
        <taxon>Pleosporomycetidae</taxon>
        <taxon>Pleosporales</taxon>
        <taxon>Massarineae</taxon>
        <taxon>Didymosphaeriaceae</taxon>
        <taxon>Pseudopithomyces</taxon>
    </lineage>
</organism>
<dbReference type="GO" id="GO:0005739">
    <property type="term" value="C:mitochondrion"/>
    <property type="evidence" value="ECO:0007669"/>
    <property type="project" value="TreeGrafter"/>
</dbReference>
<dbReference type="EMBL" id="WVTA01000016">
    <property type="protein sequence ID" value="KAK3201360.1"/>
    <property type="molecule type" value="Genomic_DNA"/>
</dbReference>
<dbReference type="Gene3D" id="3.90.180.10">
    <property type="entry name" value="Medium-chain alcohol dehydrogenases, catalytic domain"/>
    <property type="match status" value="1"/>
</dbReference>
<protein>
    <recommendedName>
        <fullName evidence="5">Alcohol dehydrogenase</fullName>
    </recommendedName>
</protein>
<dbReference type="Gene3D" id="3.40.50.720">
    <property type="entry name" value="NAD(P)-binding Rossmann-like Domain"/>
    <property type="match status" value="1"/>
</dbReference>
<dbReference type="Pfam" id="PF00107">
    <property type="entry name" value="ADH_zinc_N"/>
    <property type="match status" value="1"/>
</dbReference>
<dbReference type="InterPro" id="IPR011032">
    <property type="entry name" value="GroES-like_sf"/>
</dbReference>
<comment type="caution">
    <text evidence="3">The sequence shown here is derived from an EMBL/GenBank/DDBJ whole genome shotgun (WGS) entry which is preliminary data.</text>
</comment>
<dbReference type="PANTHER" id="PTHR43677">
    <property type="entry name" value="SHORT-CHAIN DEHYDROGENASE/REDUCTASE"/>
    <property type="match status" value="1"/>
</dbReference>
<dbReference type="InterPro" id="IPR013149">
    <property type="entry name" value="ADH-like_C"/>
</dbReference>
<dbReference type="SUPFAM" id="SSF50129">
    <property type="entry name" value="GroES-like"/>
    <property type="match status" value="1"/>
</dbReference>
<accession>A0AAN6LRD2</accession>
<gene>
    <name evidence="3" type="ORF">GRF29_185g706294</name>
</gene>
<dbReference type="CDD" id="cd05188">
    <property type="entry name" value="MDR"/>
    <property type="match status" value="1"/>
</dbReference>
<dbReference type="Pfam" id="PF08240">
    <property type="entry name" value="ADH_N"/>
    <property type="match status" value="1"/>
</dbReference>
<name>A0AAN6LRD2_9PLEO</name>
<dbReference type="PANTHER" id="PTHR43677:SF4">
    <property type="entry name" value="QUINONE OXIDOREDUCTASE-LIKE PROTEIN 2"/>
    <property type="match status" value="1"/>
</dbReference>
<evidence type="ECO:0000313" key="3">
    <source>
        <dbReference type="EMBL" id="KAK3201360.1"/>
    </source>
</evidence>
<dbReference type="InterPro" id="IPR051397">
    <property type="entry name" value="Zn-ADH-like_protein"/>
</dbReference>
<dbReference type="Proteomes" id="UP001280581">
    <property type="component" value="Unassembled WGS sequence"/>
</dbReference>
<evidence type="ECO:0000259" key="2">
    <source>
        <dbReference type="Pfam" id="PF08240"/>
    </source>
</evidence>
<feature type="domain" description="Alcohol dehydrogenase-like C-terminal" evidence="1">
    <location>
        <begin position="196"/>
        <end position="329"/>
    </location>
</feature>
<feature type="domain" description="Alcohol dehydrogenase-like N-terminal" evidence="2">
    <location>
        <begin position="33"/>
        <end position="147"/>
    </location>
</feature>
<evidence type="ECO:0000259" key="1">
    <source>
        <dbReference type="Pfam" id="PF00107"/>
    </source>
</evidence>
<evidence type="ECO:0008006" key="5">
    <source>
        <dbReference type="Google" id="ProtNLM"/>
    </source>
</evidence>
<dbReference type="SUPFAM" id="SSF51735">
    <property type="entry name" value="NAD(P)-binding Rossmann-fold domains"/>
    <property type="match status" value="1"/>
</dbReference>
<dbReference type="InterPro" id="IPR013154">
    <property type="entry name" value="ADH-like_N"/>
</dbReference>
<dbReference type="GO" id="GO:0016491">
    <property type="term" value="F:oxidoreductase activity"/>
    <property type="evidence" value="ECO:0007669"/>
    <property type="project" value="TreeGrafter"/>
</dbReference>
<keyword evidence="4" id="KW-1185">Reference proteome</keyword>
<reference evidence="3 4" key="1">
    <citation type="submission" date="2021-02" db="EMBL/GenBank/DDBJ databases">
        <title>Genome assembly of Pseudopithomyces chartarum.</title>
        <authorList>
            <person name="Jauregui R."/>
            <person name="Singh J."/>
            <person name="Voisey C."/>
        </authorList>
    </citation>
    <scope>NUCLEOTIDE SEQUENCE [LARGE SCALE GENOMIC DNA]</scope>
    <source>
        <strain evidence="3 4">AGR01</strain>
    </source>
</reference>
<dbReference type="AlphaFoldDB" id="A0AAN6LRD2"/>